<dbReference type="InterPro" id="IPR044662">
    <property type="entry name" value="HS1/DABB1-like"/>
</dbReference>
<dbReference type="SMART" id="SM00886">
    <property type="entry name" value="Dabb"/>
    <property type="match status" value="1"/>
</dbReference>
<comment type="caution">
    <text evidence="4">The sequence shown here is derived from an EMBL/GenBank/DDBJ whole genome shotgun (WGS) entry which is preliminary data.</text>
</comment>
<dbReference type="EMBL" id="BMXF01000001">
    <property type="protein sequence ID" value="GHB65048.1"/>
    <property type="molecule type" value="Genomic_DNA"/>
</dbReference>
<feature type="domain" description="Stress-response A/B barrel" evidence="3">
    <location>
        <begin position="36"/>
        <end position="130"/>
    </location>
</feature>
<dbReference type="InterPro" id="IPR013097">
    <property type="entry name" value="Dabb"/>
</dbReference>
<dbReference type="PROSITE" id="PS51502">
    <property type="entry name" value="S_R_A_B_BARREL"/>
    <property type="match status" value="1"/>
</dbReference>
<evidence type="ECO:0000256" key="1">
    <source>
        <dbReference type="ARBA" id="ARBA00011738"/>
    </source>
</evidence>
<keyword evidence="2" id="KW-0472">Membrane</keyword>
<keyword evidence="5" id="KW-1185">Reference proteome</keyword>
<feature type="transmembrane region" description="Helical" evidence="2">
    <location>
        <begin position="7"/>
        <end position="28"/>
    </location>
</feature>
<dbReference type="PANTHER" id="PTHR33178">
    <property type="match status" value="1"/>
</dbReference>
<dbReference type="InterPro" id="IPR011008">
    <property type="entry name" value="Dimeric_a/b-barrel"/>
</dbReference>
<dbReference type="RefSeq" id="WP_189564056.1">
    <property type="nucleotide sequence ID" value="NZ_BMXF01000001.1"/>
</dbReference>
<comment type="subunit">
    <text evidence="1">Homodimer.</text>
</comment>
<dbReference type="Proteomes" id="UP000598271">
    <property type="component" value="Unassembled WGS sequence"/>
</dbReference>
<dbReference type="PANTHER" id="PTHR33178:SF10">
    <property type="entry name" value="STRESS-RESPONSE A_B BARREL DOMAIN-CONTAINING PROTEIN"/>
    <property type="match status" value="1"/>
</dbReference>
<reference evidence="4 5" key="1">
    <citation type="journal article" date="2014" name="Int. J. Syst. Evol. Microbiol.">
        <title>Complete genome sequence of Corynebacterium casei LMG S-19264T (=DSM 44701T), isolated from a smear-ripened cheese.</title>
        <authorList>
            <consortium name="US DOE Joint Genome Institute (JGI-PGF)"/>
            <person name="Walter F."/>
            <person name="Albersmeier A."/>
            <person name="Kalinowski J."/>
            <person name="Ruckert C."/>
        </authorList>
    </citation>
    <scope>NUCLEOTIDE SEQUENCE [LARGE SCALE GENOMIC DNA]</scope>
    <source>
        <strain evidence="4 5">KCTC 12866</strain>
    </source>
</reference>
<evidence type="ECO:0000256" key="2">
    <source>
        <dbReference type="SAM" id="Phobius"/>
    </source>
</evidence>
<evidence type="ECO:0000313" key="5">
    <source>
        <dbReference type="Proteomes" id="UP000598271"/>
    </source>
</evidence>
<organism evidence="4 5">
    <name type="scientific">Persicitalea jodogahamensis</name>
    <dbReference type="NCBI Taxonomy" id="402147"/>
    <lineage>
        <taxon>Bacteria</taxon>
        <taxon>Pseudomonadati</taxon>
        <taxon>Bacteroidota</taxon>
        <taxon>Cytophagia</taxon>
        <taxon>Cytophagales</taxon>
        <taxon>Spirosomataceae</taxon>
        <taxon>Persicitalea</taxon>
    </lineage>
</organism>
<keyword evidence="2" id="KW-1133">Transmembrane helix</keyword>
<dbReference type="AlphaFoldDB" id="A0A8J3G9Q0"/>
<name>A0A8J3G9Q0_9BACT</name>
<evidence type="ECO:0000259" key="3">
    <source>
        <dbReference type="PROSITE" id="PS51502"/>
    </source>
</evidence>
<dbReference type="Pfam" id="PF07876">
    <property type="entry name" value="Dabb"/>
    <property type="match status" value="1"/>
</dbReference>
<accession>A0A8J3G9Q0</accession>
<evidence type="ECO:0000313" key="4">
    <source>
        <dbReference type="EMBL" id="GHB65048.1"/>
    </source>
</evidence>
<sequence length="134" mass="15580">MKPRNKTFGYLLPVFILAVFMLVIYGAYTPHQQAEMQRIVCIKFKADTPAAEIDKHMKEFANLRRQIPAIVGYTGGKVLDDENTAQDFDVVHYLTFRNEAGIETYNKHPRHKEFIESNSPYWDKVLELNSDIEK</sequence>
<protein>
    <recommendedName>
        <fullName evidence="3">Stress-response A/B barrel domain-containing protein</fullName>
    </recommendedName>
</protein>
<gene>
    <name evidence="4" type="ORF">GCM10007390_18930</name>
</gene>
<keyword evidence="2" id="KW-0812">Transmembrane</keyword>
<proteinExistence type="predicted"/>
<dbReference type="Gene3D" id="3.30.70.100">
    <property type="match status" value="1"/>
</dbReference>
<dbReference type="SUPFAM" id="SSF54909">
    <property type="entry name" value="Dimeric alpha+beta barrel"/>
    <property type="match status" value="1"/>
</dbReference>